<dbReference type="InterPro" id="IPR032466">
    <property type="entry name" value="Metal_Hydrolase"/>
</dbReference>
<proteinExistence type="predicted"/>
<evidence type="ECO:0000256" key="1">
    <source>
        <dbReference type="ARBA" id="ARBA00022723"/>
    </source>
</evidence>
<dbReference type="EMBL" id="CAESAB010000018">
    <property type="protein sequence ID" value="CAB4336722.1"/>
    <property type="molecule type" value="Genomic_DNA"/>
</dbReference>
<dbReference type="GO" id="GO:0016787">
    <property type="term" value="F:hydrolase activity"/>
    <property type="evidence" value="ECO:0007669"/>
    <property type="project" value="UniProtKB-KW"/>
</dbReference>
<dbReference type="Pfam" id="PF02126">
    <property type="entry name" value="PTE"/>
    <property type="match status" value="1"/>
</dbReference>
<organism evidence="3">
    <name type="scientific">freshwater metagenome</name>
    <dbReference type="NCBI Taxonomy" id="449393"/>
    <lineage>
        <taxon>unclassified sequences</taxon>
        <taxon>metagenomes</taxon>
        <taxon>ecological metagenomes</taxon>
    </lineage>
</organism>
<dbReference type="PANTHER" id="PTHR10819">
    <property type="entry name" value="PHOSPHOTRIESTERASE-RELATED"/>
    <property type="match status" value="1"/>
</dbReference>
<name>A0A6J5Z6K8_9ZZZZ</name>
<dbReference type="GO" id="GO:0008270">
    <property type="term" value="F:zinc ion binding"/>
    <property type="evidence" value="ECO:0007669"/>
    <property type="project" value="InterPro"/>
</dbReference>
<dbReference type="AlphaFoldDB" id="A0A6J5Z6K8"/>
<keyword evidence="2" id="KW-0378">Hydrolase</keyword>
<evidence type="ECO:0000256" key="2">
    <source>
        <dbReference type="ARBA" id="ARBA00022801"/>
    </source>
</evidence>
<protein>
    <submittedName>
        <fullName evidence="3">Unannotated protein</fullName>
    </submittedName>
</protein>
<dbReference type="PROSITE" id="PS51347">
    <property type="entry name" value="PHOSPHOTRIESTERASE_2"/>
    <property type="match status" value="1"/>
</dbReference>
<evidence type="ECO:0000313" key="3">
    <source>
        <dbReference type="EMBL" id="CAB4336722.1"/>
    </source>
</evidence>
<sequence>MSAHQKNKVQTVNGLINPSDMGFTHSHEHVLWDYFKMIRSYDVIFDDEQVAQYEVQLFKDAGGGTLIDASSGGIGTKPDVLRRISEKTGVNIVLGCGWYREIVYEDAVFRQTSNQLAQRMVKEITEGFAGTDIKAGFIGEIGTERGFITAAEERVFRAAAKASLETGVAILTHTTHFGELALEQIDLLESAGVSPDRIIISHLGDREDTSSLLKIAARGVYCSIDNIGYEGEGYPMDDVRLNSARTLIDHGHLDRIVLGTDIGSRSALRSYGGRGFPWLIESFVPAMKKAGFTPQEIEALTVTNIAKAMTITK</sequence>
<dbReference type="InterPro" id="IPR001559">
    <property type="entry name" value="Phosphotriesterase"/>
</dbReference>
<keyword evidence="1" id="KW-0479">Metal-binding</keyword>
<dbReference type="SUPFAM" id="SSF51556">
    <property type="entry name" value="Metallo-dependent hydrolases"/>
    <property type="match status" value="1"/>
</dbReference>
<reference evidence="3" key="1">
    <citation type="submission" date="2020-05" db="EMBL/GenBank/DDBJ databases">
        <authorList>
            <person name="Chiriac C."/>
            <person name="Salcher M."/>
            <person name="Ghai R."/>
            <person name="Kavagutti S V."/>
        </authorList>
    </citation>
    <scope>NUCLEOTIDE SEQUENCE</scope>
</reference>
<gene>
    <name evidence="3" type="ORF">UFOPK3820_00627</name>
</gene>
<dbReference type="PANTHER" id="PTHR10819:SF3">
    <property type="entry name" value="PHOSPHOTRIESTERASE-RELATED PROTEIN"/>
    <property type="match status" value="1"/>
</dbReference>
<accession>A0A6J5Z6K8</accession>
<dbReference type="Gene3D" id="3.20.20.140">
    <property type="entry name" value="Metal-dependent hydrolases"/>
    <property type="match status" value="1"/>
</dbReference>
<dbReference type="PIRSF" id="PIRSF016839">
    <property type="entry name" value="PhP"/>
    <property type="match status" value="1"/>
</dbReference>